<evidence type="ECO:0000313" key="3">
    <source>
        <dbReference type="Proteomes" id="UP000007013"/>
    </source>
</evidence>
<organism evidence="2 3">
    <name type="scientific">Opitutus terrae (strain DSM 11246 / JCM 15787 / PB90-1)</name>
    <dbReference type="NCBI Taxonomy" id="452637"/>
    <lineage>
        <taxon>Bacteria</taxon>
        <taxon>Pseudomonadati</taxon>
        <taxon>Verrucomicrobiota</taxon>
        <taxon>Opitutia</taxon>
        <taxon>Opitutales</taxon>
        <taxon>Opitutaceae</taxon>
        <taxon>Opitutus</taxon>
    </lineage>
</organism>
<keyword evidence="3" id="KW-1185">Reference proteome</keyword>
<accession>B1ZZG6</accession>
<dbReference type="Proteomes" id="UP000007013">
    <property type="component" value="Chromosome"/>
</dbReference>
<dbReference type="EMBL" id="CP001032">
    <property type="protein sequence ID" value="ACB76369.1"/>
    <property type="molecule type" value="Genomic_DNA"/>
</dbReference>
<dbReference type="InterPro" id="IPR050993">
    <property type="entry name" value="Isochorismatase_domain"/>
</dbReference>
<dbReference type="eggNOG" id="COG1335">
    <property type="taxonomic scope" value="Bacteria"/>
</dbReference>
<dbReference type="Gene3D" id="3.40.50.850">
    <property type="entry name" value="Isochorismatase-like"/>
    <property type="match status" value="1"/>
</dbReference>
<dbReference type="HOGENOM" id="CLU_066901_0_1_0"/>
<dbReference type="KEGG" id="ote:Oter_3089"/>
<dbReference type="PANTHER" id="PTHR14119:SF3">
    <property type="entry name" value="ISOCHORISMATASE DOMAIN-CONTAINING PROTEIN 2"/>
    <property type="match status" value="1"/>
</dbReference>
<reference evidence="2 3" key="1">
    <citation type="journal article" date="2011" name="J. Bacteriol.">
        <title>Genome sequence of the verrucomicrobium Opitutus terrae PB90-1, an abundant inhabitant of rice paddy soil ecosystems.</title>
        <authorList>
            <person name="van Passel M.W."/>
            <person name="Kant R."/>
            <person name="Palva A."/>
            <person name="Copeland A."/>
            <person name="Lucas S."/>
            <person name="Lapidus A."/>
            <person name="Glavina del Rio T."/>
            <person name="Pitluck S."/>
            <person name="Goltsman E."/>
            <person name="Clum A."/>
            <person name="Sun H."/>
            <person name="Schmutz J."/>
            <person name="Larimer F.W."/>
            <person name="Land M.L."/>
            <person name="Hauser L."/>
            <person name="Kyrpides N."/>
            <person name="Mikhailova N."/>
            <person name="Richardson P.P."/>
            <person name="Janssen P.H."/>
            <person name="de Vos W.M."/>
            <person name="Smidt H."/>
        </authorList>
    </citation>
    <scope>NUCLEOTIDE SEQUENCE [LARGE SCALE GENOMIC DNA]</scope>
    <source>
        <strain evidence="3">DSM 11246 / JCM 15787 / PB90-1</strain>
    </source>
</reference>
<dbReference type="AlphaFoldDB" id="B1ZZG6"/>
<dbReference type="RefSeq" id="WP_012375898.1">
    <property type="nucleotide sequence ID" value="NC_010571.1"/>
</dbReference>
<dbReference type="PANTHER" id="PTHR14119">
    <property type="entry name" value="HYDROLASE"/>
    <property type="match status" value="1"/>
</dbReference>
<feature type="domain" description="Isochorismatase-like" evidence="1">
    <location>
        <begin position="13"/>
        <end position="161"/>
    </location>
</feature>
<sequence>MSSTPSATVADLLLLCVDLQPVFLKAVADSAALQRRCAFAIQAAAGLGVPLLFTEQVPQKLGGTAPELLALAPGAPVLGKNAFSALGDEGIRQDIAARKPEHLLLCGIETSVCVYQTAVDALAAGFAVTLLSDCLSARRPEDARVCLDALTRAGAHVLPSETVFYSLLRDVTHPFFKAYTQLVKTATSAA</sequence>
<dbReference type="OrthoDB" id="9789777at2"/>
<gene>
    <name evidence="2" type="ordered locus">Oter_3089</name>
</gene>
<evidence type="ECO:0000313" key="2">
    <source>
        <dbReference type="EMBL" id="ACB76369.1"/>
    </source>
</evidence>
<dbReference type="SUPFAM" id="SSF52499">
    <property type="entry name" value="Isochorismatase-like hydrolases"/>
    <property type="match status" value="1"/>
</dbReference>
<dbReference type="STRING" id="452637.Oter_3089"/>
<dbReference type="InterPro" id="IPR036380">
    <property type="entry name" value="Isochorismatase-like_sf"/>
</dbReference>
<dbReference type="Pfam" id="PF00857">
    <property type="entry name" value="Isochorismatase"/>
    <property type="match status" value="1"/>
</dbReference>
<protein>
    <submittedName>
        <fullName evidence="2">Isochorismatase hydrolase</fullName>
    </submittedName>
</protein>
<name>B1ZZG6_OPITP</name>
<keyword evidence="2" id="KW-0378">Hydrolase</keyword>
<dbReference type="GO" id="GO:0016787">
    <property type="term" value="F:hydrolase activity"/>
    <property type="evidence" value="ECO:0007669"/>
    <property type="project" value="UniProtKB-KW"/>
</dbReference>
<proteinExistence type="predicted"/>
<dbReference type="InterPro" id="IPR000868">
    <property type="entry name" value="Isochorismatase-like_dom"/>
</dbReference>
<evidence type="ECO:0000259" key="1">
    <source>
        <dbReference type="Pfam" id="PF00857"/>
    </source>
</evidence>